<keyword evidence="1" id="KW-0812">Transmembrane</keyword>
<evidence type="ECO:0000256" key="1">
    <source>
        <dbReference type="SAM" id="Phobius"/>
    </source>
</evidence>
<dbReference type="Pfam" id="PF14089">
    <property type="entry name" value="KbaA"/>
    <property type="match status" value="1"/>
</dbReference>
<dbReference type="EMBL" id="JACXIZ010000012">
    <property type="protein sequence ID" value="MBD2844686.1"/>
    <property type="molecule type" value="Genomic_DNA"/>
</dbReference>
<accession>A0A927BRQ5</accession>
<keyword evidence="1" id="KW-0472">Membrane</keyword>
<comment type="caution">
    <text evidence="2">The sequence shown here is derived from an EMBL/GenBank/DDBJ whole genome shotgun (WGS) entry which is preliminary data.</text>
</comment>
<feature type="transmembrane region" description="Helical" evidence="1">
    <location>
        <begin position="47"/>
        <end position="71"/>
    </location>
</feature>
<gene>
    <name evidence="2" type="ORF">IDH44_05750</name>
</gene>
<dbReference type="SMART" id="SM01251">
    <property type="entry name" value="KbaA"/>
    <property type="match status" value="1"/>
</dbReference>
<evidence type="ECO:0000313" key="3">
    <source>
        <dbReference type="Proteomes" id="UP000621560"/>
    </source>
</evidence>
<protein>
    <submittedName>
        <fullName evidence="2">KinB-signaling pathway activation protein</fullName>
    </submittedName>
</protein>
<dbReference type="GO" id="GO:0045881">
    <property type="term" value="P:positive regulation of sporulation resulting in formation of a cellular spore"/>
    <property type="evidence" value="ECO:0007669"/>
    <property type="project" value="InterPro"/>
</dbReference>
<feature type="transmembrane region" description="Helical" evidence="1">
    <location>
        <begin position="7"/>
        <end position="27"/>
    </location>
</feature>
<dbReference type="AlphaFoldDB" id="A0A927BRQ5"/>
<feature type="transmembrane region" description="Helical" evidence="1">
    <location>
        <begin position="111"/>
        <end position="130"/>
    </location>
</feature>
<dbReference type="InterPro" id="IPR024164">
    <property type="entry name" value="KinB-signalling_activ"/>
</dbReference>
<keyword evidence="1" id="KW-1133">Transmembrane helix</keyword>
<evidence type="ECO:0000313" key="2">
    <source>
        <dbReference type="EMBL" id="MBD2844686.1"/>
    </source>
</evidence>
<dbReference type="PIRSF" id="PIRSF029886">
    <property type="entry name" value="KBAA"/>
    <property type="match status" value="1"/>
</dbReference>
<name>A0A927BRQ5_9BACL</name>
<feature type="transmembrane region" description="Helical" evidence="1">
    <location>
        <begin position="168"/>
        <end position="188"/>
    </location>
</feature>
<keyword evidence="3" id="KW-1185">Reference proteome</keyword>
<reference evidence="2" key="1">
    <citation type="submission" date="2020-09" db="EMBL/GenBank/DDBJ databases">
        <title>A novel bacterium of genus Paenibacillus, isolated from South China Sea.</title>
        <authorList>
            <person name="Huang H."/>
            <person name="Mo K."/>
            <person name="Hu Y."/>
        </authorList>
    </citation>
    <scope>NUCLEOTIDE SEQUENCE</scope>
    <source>
        <strain evidence="2">IB182496</strain>
    </source>
</reference>
<feature type="transmembrane region" description="Helical" evidence="1">
    <location>
        <begin position="142"/>
        <end position="162"/>
    </location>
</feature>
<feature type="transmembrane region" description="Helical" evidence="1">
    <location>
        <begin position="83"/>
        <end position="105"/>
    </location>
</feature>
<proteinExistence type="predicted"/>
<dbReference type="RefSeq" id="WP_190915615.1">
    <property type="nucleotide sequence ID" value="NZ_JACXIZ010000012.1"/>
</dbReference>
<dbReference type="Proteomes" id="UP000621560">
    <property type="component" value="Unassembled WGS sequence"/>
</dbReference>
<sequence>MNLRKWFFLFWTTLAVGAVTTAVSGLIMQITDSEFGFLGIEATGFNALMMALVGTMIGAFSHMGFFAYLTLNYIALSILRKKYLWNTLQAYTTLFVLLGLGYILYENREQVGGWLFYVLPVVLFALSWAVSVIKVKRTNQSALVPTLFLMVVATVIEGWPALSGEESNANAVIFMFIPLFVCNAYQILQLHRILKQPEADSAVTKSVS</sequence>
<organism evidence="2 3">
    <name type="scientific">Paenibacillus sabuli</name>
    <dbReference type="NCBI Taxonomy" id="2772509"/>
    <lineage>
        <taxon>Bacteria</taxon>
        <taxon>Bacillati</taxon>
        <taxon>Bacillota</taxon>
        <taxon>Bacilli</taxon>
        <taxon>Bacillales</taxon>
        <taxon>Paenibacillaceae</taxon>
        <taxon>Paenibacillus</taxon>
    </lineage>
</organism>